<dbReference type="Gene3D" id="1.10.540.10">
    <property type="entry name" value="Acyl-CoA dehydrogenase/oxidase, N-terminal domain"/>
    <property type="match status" value="1"/>
</dbReference>
<sequence>MTMAYFSEKFITWLDAHADQIDKESGELADQLLERIAAEGVFGIAVPEIYGGQGGSKTEVVEFLSELAQHSLTASFISWGHRTFIEMLLASSNDLLKKSWLPDLLTGKLAAGTALSNATKFLSKIEELNVTLVEQDGKYYLRGRLPWVTNLRSDRFAAVFAAQFEDSSKEPIVLVIPSEAAGLSRSADLEFAALQGSNTAALSFDNVPLDDRWILSGDARSFLAQTRPEFLGYQFGLAFGLIERSLDEVAQSLSSNRSVLKQEYDDTKDKLTALRQCLFTGLESEKDFIEDPRQLFQLRIDIVDIVADSLLLELQASGGRGYLKGSASGFIRRWNEGAFLPIVSPSAVQLRHILTRA</sequence>
<gene>
    <name evidence="2" type="ORF">STRCR_1407</name>
</gene>
<accession>G5JNF2</accession>
<organism evidence="2 3">
    <name type="scientific">Streptococcus criceti HS-6</name>
    <dbReference type="NCBI Taxonomy" id="873449"/>
    <lineage>
        <taxon>Bacteria</taxon>
        <taxon>Bacillati</taxon>
        <taxon>Bacillota</taxon>
        <taxon>Bacilli</taxon>
        <taxon>Lactobacillales</taxon>
        <taxon>Streptococcaceae</taxon>
        <taxon>Streptococcus</taxon>
    </lineage>
</organism>
<dbReference type="eggNOG" id="COG1960">
    <property type="taxonomic scope" value="Bacteria"/>
</dbReference>
<dbReference type="EMBL" id="AEUV02000002">
    <property type="protein sequence ID" value="EHI75076.1"/>
    <property type="molecule type" value="Genomic_DNA"/>
</dbReference>
<evidence type="ECO:0000259" key="1">
    <source>
        <dbReference type="Pfam" id="PF02771"/>
    </source>
</evidence>
<dbReference type="InterPro" id="IPR037069">
    <property type="entry name" value="AcylCoA_DH/ox_N_sf"/>
</dbReference>
<dbReference type="GO" id="GO:0050660">
    <property type="term" value="F:flavin adenine dinucleotide binding"/>
    <property type="evidence" value="ECO:0007669"/>
    <property type="project" value="InterPro"/>
</dbReference>
<name>G5JNF2_STRCG</name>
<keyword evidence="3" id="KW-1185">Reference proteome</keyword>
<comment type="caution">
    <text evidence="2">The sequence shown here is derived from an EMBL/GenBank/DDBJ whole genome shotgun (WGS) entry which is preliminary data.</text>
</comment>
<proteinExistence type="predicted"/>
<dbReference type="AlphaFoldDB" id="G5JNF2"/>
<dbReference type="Proteomes" id="UP000004322">
    <property type="component" value="Unassembled WGS sequence"/>
</dbReference>
<evidence type="ECO:0000313" key="3">
    <source>
        <dbReference type="Proteomes" id="UP000004322"/>
    </source>
</evidence>
<dbReference type="SUPFAM" id="SSF56645">
    <property type="entry name" value="Acyl-CoA dehydrogenase NM domain-like"/>
    <property type="match status" value="1"/>
</dbReference>
<evidence type="ECO:0000313" key="2">
    <source>
        <dbReference type="EMBL" id="EHI75076.1"/>
    </source>
</evidence>
<feature type="domain" description="Acyl-CoA dehydrogenase/oxidase N-terminal" evidence="1">
    <location>
        <begin position="15"/>
        <end position="108"/>
    </location>
</feature>
<dbReference type="PANTHER" id="PTHR43884:SF12">
    <property type="entry name" value="ISOVALERYL-COA DEHYDROGENASE, MITOCHONDRIAL-RELATED"/>
    <property type="match status" value="1"/>
</dbReference>
<dbReference type="InterPro" id="IPR013786">
    <property type="entry name" value="AcylCoA_DH/ox_N"/>
</dbReference>
<dbReference type="InterPro" id="IPR046373">
    <property type="entry name" value="Acyl-CoA_Oxase/DH_mid-dom_sf"/>
</dbReference>
<dbReference type="PANTHER" id="PTHR43884">
    <property type="entry name" value="ACYL-COA DEHYDROGENASE"/>
    <property type="match status" value="1"/>
</dbReference>
<dbReference type="GO" id="GO:0003995">
    <property type="term" value="F:acyl-CoA dehydrogenase activity"/>
    <property type="evidence" value="ECO:0007669"/>
    <property type="project" value="TreeGrafter"/>
</dbReference>
<reference evidence="2" key="1">
    <citation type="submission" date="2011-07" db="EMBL/GenBank/DDBJ databases">
        <authorList>
            <person name="Stanhope M.J."/>
            <person name="Durkin A.S."/>
            <person name="Hostetler J."/>
            <person name="Kim M."/>
            <person name="Radune D."/>
            <person name="Singh I."/>
            <person name="Town C.D."/>
        </authorList>
    </citation>
    <scope>NUCLEOTIDE SEQUENCE [LARGE SCALE GENOMIC DNA]</scope>
    <source>
        <strain evidence="2">HS-6</strain>
    </source>
</reference>
<dbReference type="Gene3D" id="2.40.110.10">
    <property type="entry name" value="Butyryl-CoA Dehydrogenase, subunit A, domain 2"/>
    <property type="match status" value="1"/>
</dbReference>
<dbReference type="Pfam" id="PF02771">
    <property type="entry name" value="Acyl-CoA_dh_N"/>
    <property type="match status" value="1"/>
</dbReference>
<protein>
    <recommendedName>
        <fullName evidence="1">Acyl-CoA dehydrogenase/oxidase N-terminal domain-containing protein</fullName>
    </recommendedName>
</protein>
<dbReference type="InterPro" id="IPR009100">
    <property type="entry name" value="AcylCoA_DH/oxidase_NM_dom_sf"/>
</dbReference>
<dbReference type="STRING" id="873449.STRCR_1407"/>